<sequence>MIIYIIEQGAILSKKQGKIIVSKNGEKINEIPIKKIDKINIMGNINITTPAINYFLDNNIEVIFMTRYGRYRGKLYKEEYKNVLLRLKQYEKSFDETFKLKMAKSIVKGKLKNYYDFLLKKQKYLLKGEISQEIATIRSIIERTTNAKNIDSVRGYEGMASKAYFNAFKNLIKNKNFKFEKRISHPPKDEINSILSFGYSFLYNELLAAINIVGLDPYFGNLHTVAISKKSLLFDMVEEFRNIIIDDFVLKLINRNEIKINHFSKQKDIIHFTEDGIKIFISKYENLLASKMKYHLDEEENYIRIIFEKQMRHYARVILGDEEEYIPFFRKEID</sequence>
<gene>
    <name evidence="11" type="primary">cas1_3</name>
    <name evidence="10" type="synonym">cas1</name>
    <name evidence="11" type="ORF">OSSY52_18820</name>
</gene>
<keyword evidence="8 10" id="KW-0464">Manganese</keyword>
<evidence type="ECO:0000256" key="5">
    <source>
        <dbReference type="ARBA" id="ARBA00022842"/>
    </source>
</evidence>
<keyword evidence="3 10" id="KW-0255">Endonuclease</keyword>
<feature type="binding site" evidence="10">
    <location>
        <position position="223"/>
    </location>
    <ligand>
        <name>Mn(2+)</name>
        <dbReference type="ChEBI" id="CHEBI:29035"/>
    </ligand>
</feature>
<keyword evidence="2 10" id="KW-0479">Metal-binding</keyword>
<dbReference type="HAMAP" id="MF_01470">
    <property type="entry name" value="Cas1"/>
    <property type="match status" value="1"/>
</dbReference>
<keyword evidence="5 10" id="KW-0460">Magnesium</keyword>
<dbReference type="Gene3D" id="1.20.120.920">
    <property type="entry name" value="CRISPR-associated endonuclease Cas1, C-terminal domain"/>
    <property type="match status" value="1"/>
</dbReference>
<accession>A0A7G1G5Q3</accession>
<comment type="function">
    <text evidence="10">CRISPR (clustered regularly interspaced short palindromic repeat), is an adaptive immune system that provides protection against mobile genetic elements (viruses, transposable elements and conjugative plasmids). CRISPR clusters contain spacers, sequences complementary to antecedent mobile elements, and target invading nucleic acids. CRISPR clusters are transcribed and processed into CRISPR RNA (crRNA). Acts as a dsDNA endonuclease. Involved in the integration of spacer DNA into the CRISPR cassette.</text>
</comment>
<evidence type="ECO:0000256" key="10">
    <source>
        <dbReference type="HAMAP-Rule" id="MF_01470"/>
    </source>
</evidence>
<dbReference type="Pfam" id="PF01867">
    <property type="entry name" value="Cas_Cas1"/>
    <property type="match status" value="1"/>
</dbReference>
<evidence type="ECO:0000256" key="7">
    <source>
        <dbReference type="ARBA" id="ARBA00023125"/>
    </source>
</evidence>
<dbReference type="InterPro" id="IPR042206">
    <property type="entry name" value="CRISPR-assoc_Cas1_C"/>
</dbReference>
<dbReference type="InterPro" id="IPR002729">
    <property type="entry name" value="CRISPR-assoc_Cas1"/>
</dbReference>
<dbReference type="PANTHER" id="PTHR34353:SF2">
    <property type="entry name" value="CRISPR-ASSOCIATED ENDONUCLEASE CAS1 1"/>
    <property type="match status" value="1"/>
</dbReference>
<reference evidence="11 12" key="1">
    <citation type="submission" date="2018-06" db="EMBL/GenBank/DDBJ databases">
        <title>Genome sequencing of Oceanotoga sp. sy52.</title>
        <authorList>
            <person name="Mori K."/>
        </authorList>
    </citation>
    <scope>NUCLEOTIDE SEQUENCE [LARGE SCALE GENOMIC DNA]</scope>
    <source>
        <strain evidence="12">sy52</strain>
    </source>
</reference>
<dbReference type="PANTHER" id="PTHR34353">
    <property type="entry name" value="CRISPR-ASSOCIATED ENDONUCLEASE CAS1 1"/>
    <property type="match status" value="1"/>
</dbReference>
<dbReference type="EMBL" id="AP018712">
    <property type="protein sequence ID" value="BBE31741.1"/>
    <property type="molecule type" value="Genomic_DNA"/>
</dbReference>
<evidence type="ECO:0000313" key="12">
    <source>
        <dbReference type="Proteomes" id="UP000516361"/>
    </source>
</evidence>
<feature type="binding site" evidence="10">
    <location>
        <position position="238"/>
    </location>
    <ligand>
        <name>Mn(2+)</name>
        <dbReference type="ChEBI" id="CHEBI:29035"/>
    </ligand>
</feature>
<dbReference type="GO" id="GO:0003677">
    <property type="term" value="F:DNA binding"/>
    <property type="evidence" value="ECO:0007669"/>
    <property type="project" value="UniProtKB-KW"/>
</dbReference>
<dbReference type="NCBIfam" id="TIGR00287">
    <property type="entry name" value="cas1"/>
    <property type="match status" value="1"/>
</dbReference>
<evidence type="ECO:0000256" key="2">
    <source>
        <dbReference type="ARBA" id="ARBA00022723"/>
    </source>
</evidence>
<keyword evidence="7 10" id="KW-0238">DNA-binding</keyword>
<evidence type="ECO:0000256" key="4">
    <source>
        <dbReference type="ARBA" id="ARBA00022801"/>
    </source>
</evidence>
<keyword evidence="1 10" id="KW-0540">Nuclease</keyword>
<dbReference type="RefSeq" id="WP_190614486.1">
    <property type="nucleotide sequence ID" value="NZ_AP018712.1"/>
</dbReference>
<evidence type="ECO:0000256" key="8">
    <source>
        <dbReference type="ARBA" id="ARBA00023211"/>
    </source>
</evidence>
<keyword evidence="6 10" id="KW-0051">Antiviral defense</keyword>
<comment type="subunit">
    <text evidence="9 10">Homodimer, forms a heterotetramer with a Cas2 homodimer.</text>
</comment>
<evidence type="ECO:0000313" key="11">
    <source>
        <dbReference type="EMBL" id="BBE31741.1"/>
    </source>
</evidence>
<comment type="cofactor">
    <cofactor evidence="10">
        <name>Mg(2+)</name>
        <dbReference type="ChEBI" id="CHEBI:18420"/>
    </cofactor>
    <cofactor evidence="10">
        <name>Mn(2+)</name>
        <dbReference type="ChEBI" id="CHEBI:29035"/>
    </cofactor>
</comment>
<dbReference type="EC" id="3.1.-.-" evidence="10"/>
<evidence type="ECO:0000256" key="1">
    <source>
        <dbReference type="ARBA" id="ARBA00022722"/>
    </source>
</evidence>
<dbReference type="GO" id="GO:0043571">
    <property type="term" value="P:maintenance of CRISPR repeat elements"/>
    <property type="evidence" value="ECO:0007669"/>
    <property type="project" value="UniProtKB-UniRule"/>
</dbReference>
<dbReference type="GO" id="GO:0046872">
    <property type="term" value="F:metal ion binding"/>
    <property type="evidence" value="ECO:0007669"/>
    <property type="project" value="UniProtKB-UniRule"/>
</dbReference>
<keyword evidence="4 10" id="KW-0378">Hydrolase</keyword>
<dbReference type="Proteomes" id="UP000516361">
    <property type="component" value="Chromosome"/>
</dbReference>
<dbReference type="CDD" id="cd09634">
    <property type="entry name" value="Cas1_I-II-III"/>
    <property type="match status" value="1"/>
</dbReference>
<keyword evidence="12" id="KW-1185">Reference proteome</keyword>
<dbReference type="AlphaFoldDB" id="A0A7G1G5Q3"/>
<feature type="binding site" evidence="10">
    <location>
        <position position="157"/>
    </location>
    <ligand>
        <name>Mn(2+)</name>
        <dbReference type="ChEBI" id="CHEBI:29035"/>
    </ligand>
</feature>
<dbReference type="Gene3D" id="3.100.10.20">
    <property type="entry name" value="CRISPR-associated endonuclease Cas1, N-terminal domain"/>
    <property type="match status" value="1"/>
</dbReference>
<dbReference type="GO" id="GO:0004519">
    <property type="term" value="F:endonuclease activity"/>
    <property type="evidence" value="ECO:0007669"/>
    <property type="project" value="UniProtKB-UniRule"/>
</dbReference>
<evidence type="ECO:0000256" key="9">
    <source>
        <dbReference type="ARBA" id="ARBA00038592"/>
    </source>
</evidence>
<dbReference type="InterPro" id="IPR042211">
    <property type="entry name" value="CRISPR-assoc_Cas1_N"/>
</dbReference>
<proteinExistence type="inferred from homology"/>
<dbReference type="InParanoid" id="A0A7G1G5Q3"/>
<dbReference type="GO" id="GO:0016787">
    <property type="term" value="F:hydrolase activity"/>
    <property type="evidence" value="ECO:0007669"/>
    <property type="project" value="UniProtKB-KW"/>
</dbReference>
<dbReference type="KEGG" id="ocy:OSSY52_18820"/>
<organism evidence="11 12">
    <name type="scientific">Tepiditoga spiralis</name>
    <dbReference type="NCBI Taxonomy" id="2108365"/>
    <lineage>
        <taxon>Bacteria</taxon>
        <taxon>Thermotogati</taxon>
        <taxon>Thermotogota</taxon>
        <taxon>Thermotogae</taxon>
        <taxon>Petrotogales</taxon>
        <taxon>Petrotogaceae</taxon>
        <taxon>Tepiditoga</taxon>
    </lineage>
</organism>
<dbReference type="GO" id="GO:0051607">
    <property type="term" value="P:defense response to virus"/>
    <property type="evidence" value="ECO:0007669"/>
    <property type="project" value="UniProtKB-UniRule"/>
</dbReference>
<dbReference type="InterPro" id="IPR050646">
    <property type="entry name" value="Cas1"/>
</dbReference>
<evidence type="ECO:0000256" key="6">
    <source>
        <dbReference type="ARBA" id="ARBA00023118"/>
    </source>
</evidence>
<name>A0A7G1G5Q3_9BACT</name>
<comment type="similarity">
    <text evidence="10">Belongs to the CRISPR-associated endonuclease Cas1 family.</text>
</comment>
<evidence type="ECO:0000256" key="3">
    <source>
        <dbReference type="ARBA" id="ARBA00022759"/>
    </source>
</evidence>
<protein>
    <recommendedName>
        <fullName evidence="10">CRISPR-associated endonuclease Cas1</fullName>
        <ecNumber evidence="10">3.1.-.-</ecNumber>
    </recommendedName>
</protein>